<dbReference type="EMBL" id="LQWZ01000038">
    <property type="protein sequence ID" value="OAH52563.1"/>
    <property type="molecule type" value="Genomic_DNA"/>
</dbReference>
<dbReference type="Gene3D" id="1.50.10.150">
    <property type="entry name" value="Voltage-dependent anion channel"/>
    <property type="match status" value="1"/>
</dbReference>
<feature type="transmembrane region" description="Helical" evidence="5">
    <location>
        <begin position="321"/>
        <end position="346"/>
    </location>
</feature>
<proteinExistence type="predicted"/>
<evidence type="ECO:0000256" key="4">
    <source>
        <dbReference type="ARBA" id="ARBA00023136"/>
    </source>
</evidence>
<keyword evidence="3 5" id="KW-1133">Transmembrane helix</keyword>
<dbReference type="InterPro" id="IPR038665">
    <property type="entry name" value="Voltage-dep_anion_channel_sf"/>
</dbReference>
<dbReference type="GO" id="GO:0016020">
    <property type="term" value="C:membrane"/>
    <property type="evidence" value="ECO:0007669"/>
    <property type="project" value="UniProtKB-SubCell"/>
</dbReference>
<dbReference type="InterPro" id="IPR004695">
    <property type="entry name" value="SLAC1/Mae1/Ssu1/TehA"/>
</dbReference>
<feature type="transmembrane region" description="Helical" evidence="5">
    <location>
        <begin position="187"/>
        <end position="206"/>
    </location>
</feature>
<evidence type="ECO:0000313" key="7">
    <source>
        <dbReference type="Proteomes" id="UP000077271"/>
    </source>
</evidence>
<name>A0A177KGN0_9BACI</name>
<feature type="transmembrane region" description="Helical" evidence="5">
    <location>
        <begin position="227"/>
        <end position="246"/>
    </location>
</feature>
<evidence type="ECO:0000256" key="3">
    <source>
        <dbReference type="ARBA" id="ARBA00022989"/>
    </source>
</evidence>
<feature type="transmembrane region" description="Helical" evidence="5">
    <location>
        <begin position="55"/>
        <end position="75"/>
    </location>
</feature>
<reference evidence="6 7" key="1">
    <citation type="submission" date="2016-01" db="EMBL/GenBank/DDBJ databases">
        <title>Investigation of taxonomic status of Bacillus aminovorans.</title>
        <authorList>
            <person name="Verma A."/>
            <person name="Pal Y."/>
            <person name="Krishnamurthi S."/>
        </authorList>
    </citation>
    <scope>NUCLEOTIDE SEQUENCE [LARGE SCALE GENOMIC DNA]</scope>
    <source>
        <strain evidence="6 7">DSM 4337</strain>
    </source>
</reference>
<evidence type="ECO:0000256" key="5">
    <source>
        <dbReference type="SAM" id="Phobius"/>
    </source>
</evidence>
<evidence type="ECO:0000313" key="6">
    <source>
        <dbReference type="EMBL" id="OAH52563.1"/>
    </source>
</evidence>
<feature type="transmembrane region" description="Helical" evidence="5">
    <location>
        <begin position="122"/>
        <end position="145"/>
    </location>
</feature>
<dbReference type="Proteomes" id="UP000077271">
    <property type="component" value="Unassembled WGS sequence"/>
</dbReference>
<dbReference type="Pfam" id="PF03595">
    <property type="entry name" value="SLAC1"/>
    <property type="match status" value="1"/>
</dbReference>
<dbReference type="RefSeq" id="WP_018395259.1">
    <property type="nucleotide sequence ID" value="NZ_LQWZ01000038.1"/>
</dbReference>
<dbReference type="GO" id="GO:0055085">
    <property type="term" value="P:transmembrane transport"/>
    <property type="evidence" value="ECO:0007669"/>
    <property type="project" value="InterPro"/>
</dbReference>
<gene>
    <name evidence="6" type="ORF">AWH48_14270</name>
</gene>
<feature type="transmembrane region" description="Helical" evidence="5">
    <location>
        <begin position="157"/>
        <end position="175"/>
    </location>
</feature>
<evidence type="ECO:0000256" key="2">
    <source>
        <dbReference type="ARBA" id="ARBA00022692"/>
    </source>
</evidence>
<feature type="transmembrane region" description="Helical" evidence="5">
    <location>
        <begin position="6"/>
        <end position="22"/>
    </location>
</feature>
<accession>A0A177KGN0</accession>
<protein>
    <submittedName>
        <fullName evidence="6">Uncharacterized protein</fullName>
    </submittedName>
</protein>
<comment type="subcellular location">
    <subcellularLocation>
        <location evidence="1">Membrane</location>
        <topology evidence="1">Multi-pass membrane protein</topology>
    </subcellularLocation>
</comment>
<dbReference type="AlphaFoldDB" id="A0A177KGN0"/>
<dbReference type="OrthoDB" id="2734473at2"/>
<feature type="transmembrane region" description="Helical" evidence="5">
    <location>
        <begin position="294"/>
        <end position="315"/>
    </location>
</feature>
<sequence>MHRVIFALFLFFVLLIVKSPMFRGSRIDASYGAMVMAIGIFLIGVAPQFDIPFVIPAYLVDFSLFVLWLFLILSFMRAAFKGVFRKRYLTHPVQSFAVGTWVAATSILCLVLYHQYSFFKNSIFIVALLNTGLWVFYLFLCIKSYKVIFSAKYYERVNGIIFLSTVSTQSLIIVFNTLFDHPILHHISQAAVFVGLTLYFINFALMMIRLRSFQRHQLLDGWKNTNCIVHGAMSITGIASITSGTIPTNIIFLMWIWAAALFVIIEGIELWRLAARLNEYTLNEAIGRYHVSQWARNFTFGTFYVFTLNIDLSGYHSVLLYIQHIVIESGVPVLISLLLIETFLFFKDALPWQESRQHVIQKRRAS</sequence>
<feature type="transmembrane region" description="Helical" evidence="5">
    <location>
        <begin position="96"/>
        <end position="116"/>
    </location>
</feature>
<feature type="transmembrane region" description="Helical" evidence="5">
    <location>
        <begin position="29"/>
        <end position="49"/>
    </location>
</feature>
<keyword evidence="4 5" id="KW-0472">Membrane</keyword>
<feature type="transmembrane region" description="Helical" evidence="5">
    <location>
        <begin position="252"/>
        <end position="273"/>
    </location>
</feature>
<comment type="caution">
    <text evidence="6">The sequence shown here is derived from an EMBL/GenBank/DDBJ whole genome shotgun (WGS) entry which is preliminary data.</text>
</comment>
<organism evidence="6 7">
    <name type="scientific">Domibacillus aminovorans</name>
    <dbReference type="NCBI Taxonomy" id="29332"/>
    <lineage>
        <taxon>Bacteria</taxon>
        <taxon>Bacillati</taxon>
        <taxon>Bacillota</taxon>
        <taxon>Bacilli</taxon>
        <taxon>Bacillales</taxon>
        <taxon>Bacillaceae</taxon>
        <taxon>Domibacillus</taxon>
    </lineage>
</organism>
<keyword evidence="2 5" id="KW-0812">Transmembrane</keyword>
<evidence type="ECO:0000256" key="1">
    <source>
        <dbReference type="ARBA" id="ARBA00004141"/>
    </source>
</evidence>